<name>A0A6J4HW66_9ACTN</name>
<reference evidence="2" key="1">
    <citation type="submission" date="2020-02" db="EMBL/GenBank/DDBJ databases">
        <authorList>
            <person name="Meier V. D."/>
        </authorList>
    </citation>
    <scope>NUCLEOTIDE SEQUENCE</scope>
    <source>
        <strain evidence="2">AVDCRST_MAG20</strain>
    </source>
</reference>
<evidence type="ECO:0000259" key="1">
    <source>
        <dbReference type="Pfam" id="PF01909"/>
    </source>
</evidence>
<dbReference type="EMBL" id="CADCSY010000062">
    <property type="protein sequence ID" value="CAA9234453.1"/>
    <property type="molecule type" value="Genomic_DNA"/>
</dbReference>
<proteinExistence type="predicted"/>
<dbReference type="SUPFAM" id="SSF81301">
    <property type="entry name" value="Nucleotidyltransferase"/>
    <property type="match status" value="1"/>
</dbReference>
<dbReference type="Gene3D" id="3.30.460.10">
    <property type="entry name" value="Beta Polymerase, domain 2"/>
    <property type="match status" value="1"/>
</dbReference>
<dbReference type="Pfam" id="PF01909">
    <property type="entry name" value="NTP_transf_2"/>
    <property type="match status" value="1"/>
</dbReference>
<dbReference type="GO" id="GO:0016779">
    <property type="term" value="F:nucleotidyltransferase activity"/>
    <property type="evidence" value="ECO:0007669"/>
    <property type="project" value="InterPro"/>
</dbReference>
<accession>A0A6J4HW66</accession>
<sequence length="274" mass="29867">MHDERPRGGAMGGLEAVDVRYRDLFERSQEVLGPDPRVVRVEVGGSVGAGTADRWSDLDLVVVTEPAEHEAFLADWPAWLRSITPTVFARTPIAPFVINAVTHDGLTLDLSVWPGEVPAFEPPAQYTVGALSSQRFDEVGAALEYAVEEQLRGLVGPFISLLRREEHLRHLTGVPHLIGLLTTVFLAETGGPPPGKHWNRAFTAEQRGAVAALPPVSATREGIVAFALGLAELLVRRARPLYPAFDLVWPVELAEVAAERIRSELGIDVSGWLR</sequence>
<dbReference type="AlphaFoldDB" id="A0A6J4HW66"/>
<evidence type="ECO:0000313" key="2">
    <source>
        <dbReference type="EMBL" id="CAA9234453.1"/>
    </source>
</evidence>
<dbReference type="InterPro" id="IPR002934">
    <property type="entry name" value="Polymerase_NTP_transf_dom"/>
</dbReference>
<gene>
    <name evidence="2" type="ORF">AVDCRST_MAG20-1413</name>
</gene>
<dbReference type="InterPro" id="IPR043519">
    <property type="entry name" value="NT_sf"/>
</dbReference>
<organism evidence="2">
    <name type="scientific">uncultured Acidimicrobiales bacterium</name>
    <dbReference type="NCBI Taxonomy" id="310071"/>
    <lineage>
        <taxon>Bacteria</taxon>
        <taxon>Bacillati</taxon>
        <taxon>Actinomycetota</taxon>
        <taxon>Acidimicrobiia</taxon>
        <taxon>Acidimicrobiales</taxon>
        <taxon>environmental samples</taxon>
    </lineage>
</organism>
<feature type="domain" description="Polymerase nucleotidyl transferase" evidence="1">
    <location>
        <begin position="36"/>
        <end position="84"/>
    </location>
</feature>
<protein>
    <recommendedName>
        <fullName evidence="1">Polymerase nucleotidyl transferase domain-containing protein</fullName>
    </recommendedName>
</protein>
<dbReference type="CDD" id="cd05403">
    <property type="entry name" value="NT_KNTase_like"/>
    <property type="match status" value="1"/>
</dbReference>